<evidence type="ECO:0000313" key="2">
    <source>
        <dbReference type="EMBL" id="KUL41962.1"/>
    </source>
</evidence>
<proteinExistence type="predicted"/>
<keyword evidence="3" id="KW-1185">Reference proteome</keyword>
<dbReference type="AlphaFoldDB" id="A0A0X3VCH0"/>
<gene>
    <name evidence="2" type="ORF">ADL15_02850</name>
</gene>
<dbReference type="Proteomes" id="UP000053244">
    <property type="component" value="Unassembled WGS sequence"/>
</dbReference>
<protein>
    <submittedName>
        <fullName evidence="2">Uncharacterized protein</fullName>
    </submittedName>
</protein>
<organism evidence="2 3">
    <name type="scientific">Actinoplanes awajinensis subsp. mycoplanecinus</name>
    <dbReference type="NCBI Taxonomy" id="135947"/>
    <lineage>
        <taxon>Bacteria</taxon>
        <taxon>Bacillati</taxon>
        <taxon>Actinomycetota</taxon>
        <taxon>Actinomycetes</taxon>
        <taxon>Micromonosporales</taxon>
        <taxon>Micromonosporaceae</taxon>
        <taxon>Actinoplanes</taxon>
    </lineage>
</organism>
<accession>A0A0X3VCH0</accession>
<evidence type="ECO:0000313" key="3">
    <source>
        <dbReference type="Proteomes" id="UP000053244"/>
    </source>
</evidence>
<reference evidence="2 3" key="1">
    <citation type="submission" date="2015-10" db="EMBL/GenBank/DDBJ databases">
        <authorList>
            <person name="Gilbert D.G."/>
        </authorList>
    </citation>
    <scope>NUCLEOTIDE SEQUENCE [LARGE SCALE GENOMIC DNA]</scope>
    <source>
        <strain evidence="2 3">NRRL B-16712</strain>
    </source>
</reference>
<evidence type="ECO:0000256" key="1">
    <source>
        <dbReference type="SAM" id="MobiDB-lite"/>
    </source>
</evidence>
<feature type="region of interest" description="Disordered" evidence="1">
    <location>
        <begin position="1"/>
        <end position="22"/>
    </location>
</feature>
<feature type="compositionally biased region" description="Basic and acidic residues" evidence="1">
    <location>
        <begin position="7"/>
        <end position="16"/>
    </location>
</feature>
<sequence length="102" mass="11099">MASTARPELDDSRDSTGAHQLAQPTLDDALTALRRLYGPHCDDLWRTLLARTGLTGQETDLLSFERLVNTMHGAQPIAQMCGRGLAVRAAAYRHLAAANRGK</sequence>
<dbReference type="RefSeq" id="WP_067684846.1">
    <property type="nucleotide sequence ID" value="NZ_LLZH01000008.1"/>
</dbReference>
<comment type="caution">
    <text evidence="2">The sequence shown here is derived from an EMBL/GenBank/DDBJ whole genome shotgun (WGS) entry which is preliminary data.</text>
</comment>
<name>A0A0X3VCH0_9ACTN</name>
<dbReference type="EMBL" id="LLZH01000008">
    <property type="protein sequence ID" value="KUL41962.1"/>
    <property type="molecule type" value="Genomic_DNA"/>
</dbReference>
<dbReference type="OrthoDB" id="5188702at2"/>